<name>A0A3S5B1H7_9PLAT</name>
<dbReference type="Proteomes" id="UP000784294">
    <property type="component" value="Unassembled WGS sequence"/>
</dbReference>
<reference evidence="1" key="1">
    <citation type="submission" date="2018-11" db="EMBL/GenBank/DDBJ databases">
        <authorList>
            <consortium name="Pathogen Informatics"/>
        </authorList>
    </citation>
    <scope>NUCLEOTIDE SEQUENCE</scope>
</reference>
<sequence>MTDQKTQRVRDLIDKRHDKKLLSYGIRRQRKIKPTRATCDGSILKASTGIDDDRTKLLPCLHAICFNCQVPDQCKKCRDHANILFKEFLGQNDAFGLSSVMTESKELAQQVTVSGKQNELGDEIHADSQCENLPEETSECPSQYGPLEENEALLNNATFNGPKALVDDEASEFSFKDLHVKDLQQNPFIYGLRRLAESVSDSIEQVCDYCCYDNRETEAAFR</sequence>
<proteinExistence type="predicted"/>
<evidence type="ECO:0000313" key="2">
    <source>
        <dbReference type="Proteomes" id="UP000784294"/>
    </source>
</evidence>
<gene>
    <name evidence="1" type="ORF">PXEA_LOCUS27429</name>
</gene>
<dbReference type="EMBL" id="CAAALY010246786">
    <property type="protein sequence ID" value="VEL33989.1"/>
    <property type="molecule type" value="Genomic_DNA"/>
</dbReference>
<accession>A0A3S5B1H7</accession>
<evidence type="ECO:0000313" key="1">
    <source>
        <dbReference type="EMBL" id="VEL33989.1"/>
    </source>
</evidence>
<dbReference type="AlphaFoldDB" id="A0A3S5B1H7"/>
<protein>
    <submittedName>
        <fullName evidence="1">Uncharacterized protein</fullName>
    </submittedName>
</protein>
<organism evidence="1 2">
    <name type="scientific">Protopolystoma xenopodis</name>
    <dbReference type="NCBI Taxonomy" id="117903"/>
    <lineage>
        <taxon>Eukaryota</taxon>
        <taxon>Metazoa</taxon>
        <taxon>Spiralia</taxon>
        <taxon>Lophotrochozoa</taxon>
        <taxon>Platyhelminthes</taxon>
        <taxon>Monogenea</taxon>
        <taxon>Polyopisthocotylea</taxon>
        <taxon>Polystomatidea</taxon>
        <taxon>Polystomatidae</taxon>
        <taxon>Protopolystoma</taxon>
    </lineage>
</organism>
<keyword evidence="2" id="KW-1185">Reference proteome</keyword>
<comment type="caution">
    <text evidence="1">The sequence shown here is derived from an EMBL/GenBank/DDBJ whole genome shotgun (WGS) entry which is preliminary data.</text>
</comment>